<reference evidence="6" key="1">
    <citation type="submission" date="2023-07" db="EMBL/GenBank/DDBJ databases">
        <title>Black Yeasts Isolated from many extreme environments.</title>
        <authorList>
            <person name="Coleine C."/>
            <person name="Stajich J.E."/>
            <person name="Selbmann L."/>
        </authorList>
    </citation>
    <scope>NUCLEOTIDE SEQUENCE</scope>
    <source>
        <strain evidence="6">CCFEE 5485</strain>
    </source>
</reference>
<dbReference type="PANTHER" id="PTHR47178">
    <property type="entry name" value="MONOOXYGENASE, FAD-BINDING"/>
    <property type="match status" value="1"/>
</dbReference>
<evidence type="ECO:0000313" key="6">
    <source>
        <dbReference type="EMBL" id="KAK3674109.1"/>
    </source>
</evidence>
<comment type="caution">
    <text evidence="6">The sequence shown here is derived from an EMBL/GenBank/DDBJ whole genome shotgun (WGS) entry which is preliminary data.</text>
</comment>
<keyword evidence="5" id="KW-0503">Monooxygenase</keyword>
<keyword evidence="7" id="KW-1185">Reference proteome</keyword>
<accession>A0AAE1C0U3</accession>
<evidence type="ECO:0000256" key="2">
    <source>
        <dbReference type="ARBA" id="ARBA00022630"/>
    </source>
</evidence>
<organism evidence="6 7">
    <name type="scientific">Recurvomyces mirabilis</name>
    <dbReference type="NCBI Taxonomy" id="574656"/>
    <lineage>
        <taxon>Eukaryota</taxon>
        <taxon>Fungi</taxon>
        <taxon>Dikarya</taxon>
        <taxon>Ascomycota</taxon>
        <taxon>Pezizomycotina</taxon>
        <taxon>Dothideomycetes</taxon>
        <taxon>Dothideomycetidae</taxon>
        <taxon>Mycosphaerellales</taxon>
        <taxon>Teratosphaeriaceae</taxon>
        <taxon>Recurvomyces</taxon>
    </lineage>
</organism>
<gene>
    <name evidence="6" type="ORF">LTR78_005956</name>
</gene>
<dbReference type="PANTHER" id="PTHR47178:SF2">
    <property type="entry name" value="FAD-BINDING DOMAIN-CONTAINING PROTEIN"/>
    <property type="match status" value="1"/>
</dbReference>
<dbReference type="Gene3D" id="3.50.50.60">
    <property type="entry name" value="FAD/NAD(P)-binding domain"/>
    <property type="match status" value="1"/>
</dbReference>
<dbReference type="InterPro" id="IPR036188">
    <property type="entry name" value="FAD/NAD-bd_sf"/>
</dbReference>
<protein>
    <submittedName>
        <fullName evidence="6">Uncharacterized protein</fullName>
    </submittedName>
</protein>
<dbReference type="Proteomes" id="UP001274830">
    <property type="component" value="Unassembled WGS sequence"/>
</dbReference>
<name>A0AAE1C0U3_9PEZI</name>
<evidence type="ECO:0000256" key="4">
    <source>
        <dbReference type="ARBA" id="ARBA00023002"/>
    </source>
</evidence>
<evidence type="ECO:0000313" key="7">
    <source>
        <dbReference type="Proteomes" id="UP001274830"/>
    </source>
</evidence>
<evidence type="ECO:0000256" key="3">
    <source>
        <dbReference type="ARBA" id="ARBA00022827"/>
    </source>
</evidence>
<comment type="cofactor">
    <cofactor evidence="1">
        <name>FAD</name>
        <dbReference type="ChEBI" id="CHEBI:57692"/>
    </cofactor>
</comment>
<proteinExistence type="predicted"/>
<dbReference type="GO" id="GO:0004497">
    <property type="term" value="F:monooxygenase activity"/>
    <property type="evidence" value="ECO:0007669"/>
    <property type="project" value="UniProtKB-KW"/>
</dbReference>
<keyword evidence="3" id="KW-0274">FAD</keyword>
<keyword evidence="2" id="KW-0285">Flavoprotein</keyword>
<dbReference type="EMBL" id="JAUTXT010000021">
    <property type="protein sequence ID" value="KAK3674109.1"/>
    <property type="molecule type" value="Genomic_DNA"/>
</dbReference>
<dbReference type="SUPFAM" id="SSF51905">
    <property type="entry name" value="FAD/NAD(P)-binding domain"/>
    <property type="match status" value="1"/>
</dbReference>
<dbReference type="AlphaFoldDB" id="A0AAE1C0U3"/>
<evidence type="ECO:0000256" key="1">
    <source>
        <dbReference type="ARBA" id="ARBA00001974"/>
    </source>
</evidence>
<keyword evidence="4" id="KW-0560">Oxidoreductase</keyword>
<sequence>MAIHWSLDRLEVILPSSIYADMERASCNPDVPIAAGGDYPIIHGETGRMLAGVPYKKGLRVPRSKMRALCAGGIEVQYGRTLIDMAFNESGNGVTAFFDDGSSVHGSMLVGTDGPRSRVREFAMGSVEAAAVEAFPIWHHNLTVCYRDADKARYLRQRFPTSYLALSDRSFHAFQSSEQMSESPVTSDY</sequence>
<evidence type="ECO:0000256" key="5">
    <source>
        <dbReference type="ARBA" id="ARBA00023033"/>
    </source>
</evidence>